<feature type="compositionally biased region" description="Low complexity" evidence="1">
    <location>
        <begin position="130"/>
        <end position="144"/>
    </location>
</feature>
<feature type="domain" description="CRIB" evidence="2">
    <location>
        <begin position="3"/>
        <end position="16"/>
    </location>
</feature>
<dbReference type="EMBL" id="VOIH02000010">
    <property type="protein sequence ID" value="KAF3436125.1"/>
    <property type="molecule type" value="Genomic_DNA"/>
</dbReference>
<dbReference type="Pfam" id="PF00786">
    <property type="entry name" value="PBD"/>
    <property type="match status" value="1"/>
</dbReference>
<evidence type="ECO:0000313" key="3">
    <source>
        <dbReference type="EMBL" id="KAF3436125.1"/>
    </source>
</evidence>
<dbReference type="InterPro" id="IPR036936">
    <property type="entry name" value="CRIB_dom_sf"/>
</dbReference>
<name>A0A8K0DYH7_9ROSA</name>
<organism evidence="3 4">
    <name type="scientific">Rhamnella rubrinervis</name>
    <dbReference type="NCBI Taxonomy" id="2594499"/>
    <lineage>
        <taxon>Eukaryota</taxon>
        <taxon>Viridiplantae</taxon>
        <taxon>Streptophyta</taxon>
        <taxon>Embryophyta</taxon>
        <taxon>Tracheophyta</taxon>
        <taxon>Spermatophyta</taxon>
        <taxon>Magnoliopsida</taxon>
        <taxon>eudicotyledons</taxon>
        <taxon>Gunneridae</taxon>
        <taxon>Pentapetalae</taxon>
        <taxon>rosids</taxon>
        <taxon>fabids</taxon>
        <taxon>Rosales</taxon>
        <taxon>Rhamnaceae</taxon>
        <taxon>rhamnoid group</taxon>
        <taxon>Rhamneae</taxon>
        <taxon>Rhamnella</taxon>
    </lineage>
</organism>
<comment type="caution">
    <text evidence="3">The sequence shown here is derived from an EMBL/GenBank/DDBJ whole genome shotgun (WGS) entry which is preliminary data.</text>
</comment>
<dbReference type="Proteomes" id="UP000796880">
    <property type="component" value="Unassembled WGS sequence"/>
</dbReference>
<feature type="compositionally biased region" description="Polar residues" evidence="1">
    <location>
        <begin position="186"/>
        <end position="198"/>
    </location>
</feature>
<dbReference type="PANTHER" id="PTHR46325:SF39">
    <property type="entry name" value="CRIB DOMAIN-CONTAINING PROTEIN RIC8"/>
    <property type="match status" value="1"/>
</dbReference>
<reference evidence="3" key="1">
    <citation type="submission" date="2020-03" db="EMBL/GenBank/DDBJ databases">
        <title>A high-quality chromosome-level genome assembly of a woody plant with both climbing and erect habits, Rhamnella rubrinervis.</title>
        <authorList>
            <person name="Lu Z."/>
            <person name="Yang Y."/>
            <person name="Zhu X."/>
            <person name="Sun Y."/>
        </authorList>
    </citation>
    <scope>NUCLEOTIDE SEQUENCE</scope>
    <source>
        <strain evidence="3">BYM</strain>
        <tissue evidence="3">Leaf</tissue>
    </source>
</reference>
<feature type="compositionally biased region" description="Basic and acidic residues" evidence="1">
    <location>
        <begin position="61"/>
        <end position="79"/>
    </location>
</feature>
<dbReference type="CDD" id="cd00132">
    <property type="entry name" value="CRIB"/>
    <property type="match status" value="1"/>
</dbReference>
<dbReference type="PROSITE" id="PS50108">
    <property type="entry name" value="CRIB"/>
    <property type="match status" value="1"/>
</dbReference>
<feature type="compositionally biased region" description="Low complexity" evidence="1">
    <location>
        <begin position="167"/>
        <end position="181"/>
    </location>
</feature>
<gene>
    <name evidence="3" type="ORF">FNV43_RR23217</name>
</gene>
<accession>A0A8K0DYH7</accession>
<evidence type="ECO:0000256" key="1">
    <source>
        <dbReference type="SAM" id="MobiDB-lite"/>
    </source>
</evidence>
<dbReference type="InterPro" id="IPR000095">
    <property type="entry name" value="CRIB_dom"/>
</dbReference>
<evidence type="ECO:0000313" key="4">
    <source>
        <dbReference type="Proteomes" id="UP000796880"/>
    </source>
</evidence>
<dbReference type="SMART" id="SM00285">
    <property type="entry name" value="PBD"/>
    <property type="match status" value="1"/>
</dbReference>
<proteinExistence type="predicted"/>
<dbReference type="OrthoDB" id="1192474at2759"/>
<protein>
    <recommendedName>
        <fullName evidence="2">CRIB domain-containing protein</fullName>
    </recommendedName>
</protein>
<dbReference type="AlphaFoldDB" id="A0A8K0DYH7"/>
<sequence length="206" mass="22469">MQIGHPTDVKHVAHIGWDGPSVNSPSWMTEFKPPEGFSSAPLGLTGDVKGNPNDVQWVSEDGNRRDSRASNARARDLPELPKSSRRQHSAGSAVESPTRGKSERTKQRRSSKNSNRDSTDSPKGPRPGRLSLDSSLAAASESPSRNLPDIPKKTRRKKSKDAYVGGSSSKQKPKAQSSSDQPEFISKSNDNELCQQQFDGEEKGFT</sequence>
<feature type="region of interest" description="Disordered" evidence="1">
    <location>
        <begin position="1"/>
        <end position="206"/>
    </location>
</feature>
<keyword evidence="4" id="KW-1185">Reference proteome</keyword>
<evidence type="ECO:0000259" key="2">
    <source>
        <dbReference type="PROSITE" id="PS50108"/>
    </source>
</evidence>
<dbReference type="Gene3D" id="3.90.810.10">
    <property type="entry name" value="CRIB domain"/>
    <property type="match status" value="1"/>
</dbReference>
<dbReference type="PANTHER" id="PTHR46325">
    <property type="entry name" value="CRIB DOMAIN-CONTAINING PROTEIN RIC8"/>
    <property type="match status" value="1"/>
</dbReference>